<reference evidence="4" key="1">
    <citation type="journal article" date="2021" name="Genome Biol. Evol.">
        <title>A High-Quality Reference Genome for a Parasitic Bivalve with Doubly Uniparental Inheritance (Bivalvia: Unionida).</title>
        <authorList>
            <person name="Smith C.H."/>
        </authorList>
    </citation>
    <scope>NUCLEOTIDE SEQUENCE</scope>
    <source>
        <strain evidence="4">CHS0354</strain>
    </source>
</reference>
<dbReference type="Gene3D" id="3.40.50.300">
    <property type="entry name" value="P-loop containing nucleotide triphosphate hydrolases"/>
    <property type="match status" value="1"/>
</dbReference>
<dbReference type="AlphaFoldDB" id="A0AAE0SJ96"/>
<dbReference type="Pfam" id="PF00685">
    <property type="entry name" value="Sulfotransfer_1"/>
    <property type="match status" value="1"/>
</dbReference>
<organism evidence="4 5">
    <name type="scientific">Potamilus streckersoni</name>
    <dbReference type="NCBI Taxonomy" id="2493646"/>
    <lineage>
        <taxon>Eukaryota</taxon>
        <taxon>Metazoa</taxon>
        <taxon>Spiralia</taxon>
        <taxon>Lophotrochozoa</taxon>
        <taxon>Mollusca</taxon>
        <taxon>Bivalvia</taxon>
        <taxon>Autobranchia</taxon>
        <taxon>Heteroconchia</taxon>
        <taxon>Palaeoheterodonta</taxon>
        <taxon>Unionida</taxon>
        <taxon>Unionoidea</taxon>
        <taxon>Unionidae</taxon>
        <taxon>Ambleminae</taxon>
        <taxon>Lampsilini</taxon>
        <taxon>Potamilus</taxon>
    </lineage>
</organism>
<dbReference type="GO" id="GO:0019319">
    <property type="term" value="P:hexose biosynthetic process"/>
    <property type="evidence" value="ECO:0007669"/>
    <property type="project" value="TreeGrafter"/>
</dbReference>
<name>A0AAE0SJ96_9BIVA</name>
<evidence type="ECO:0000313" key="5">
    <source>
        <dbReference type="Proteomes" id="UP001195483"/>
    </source>
</evidence>
<keyword evidence="2" id="KW-0472">Membrane</keyword>
<feature type="transmembrane region" description="Helical" evidence="2">
    <location>
        <begin position="12"/>
        <end position="32"/>
    </location>
</feature>
<evidence type="ECO:0000259" key="3">
    <source>
        <dbReference type="Pfam" id="PF00685"/>
    </source>
</evidence>
<dbReference type="PANTHER" id="PTHR15723:SF0">
    <property type="entry name" value="CARBOHYDRATE SULFOTRANSFERASE 15"/>
    <property type="match status" value="1"/>
</dbReference>
<gene>
    <name evidence="4" type="ORF">CHS0354_026616</name>
</gene>
<proteinExistence type="predicted"/>
<evidence type="ECO:0000313" key="4">
    <source>
        <dbReference type="EMBL" id="KAK3592495.1"/>
    </source>
</evidence>
<dbReference type="GO" id="GO:0050659">
    <property type="term" value="F:N-acetylgalactosamine 4-sulfate 6-O-sulfotransferase activity"/>
    <property type="evidence" value="ECO:0007669"/>
    <property type="project" value="TreeGrafter"/>
</dbReference>
<sequence length="708" mass="82008">MLFRKYLKIQKHAVRCLIVVLLVFIILAYIVINSDEKLRRQLKLKQNSDRKVNAKINSQALTSATSSSSNVSESGNLVVLQKASPVPWDPERSLKQTLNKGSSSTVDSFTPNNNPSFSQFQTLKQRKILNGNYDSIQKSPQTVLNVSKEGTFIASSESTSKVLELLSTSSERQNPRNPEKWMYHELDHVSQEILYTIPPQIAATIVDPTPSDKWFRSNDDDRLSPVNEKSSQLVQSSVFRGNPTRNDVFEKVQGRIQTYQQFQKKVFQNMRLKTKTLWEPMGLTGLSIRPTFWNTPIMTMEDQIRSGFDLCSGHSLSPVEYERGYSELQTLKEERKTRNNNISHYNGNRSHSCTILSARKMLMPIEDLFCLKTPKLHLNFKNPCWYAVSPDSQQSKLRCLPYFHVFGVCKSGTSDLFLRLLHHPQIVPNGGILYKETWYWTWKRYGISGTEHKPTKIISFNDYLDLFNATTIQSCNVSLDGGEAYFPLVTGHGDPMDFWDHTMWRRIPQNDMLANEPVVLAPDLIRHINPDVKLILMLRDPIERLYSHYLHGNYGTSARTFHFDVMQSIQAMKSCASKQSVRACVYNETFIQDLKVPLSASMYSVHLREWLRVFPRQQIFIVRFEDYVQDMERSLSNLFHFLQLADIPHKQMQRIVSMPRFYKTQQKDFAGDIYRETKQILHQFLDPYTKDSATLLNDTLYTWDDLLT</sequence>
<dbReference type="InterPro" id="IPR027417">
    <property type="entry name" value="P-loop_NTPase"/>
</dbReference>
<keyword evidence="2" id="KW-0812">Transmembrane</keyword>
<dbReference type="PANTHER" id="PTHR15723">
    <property type="entry name" value="CARBOHYDRATE SULFOTRANSFERASE 15"/>
    <property type="match status" value="1"/>
</dbReference>
<reference evidence="4" key="2">
    <citation type="journal article" date="2021" name="Genome Biol. Evol.">
        <title>Developing a high-quality reference genome for a parasitic bivalve with doubly uniparental inheritance (Bivalvia: Unionida).</title>
        <authorList>
            <person name="Smith C.H."/>
        </authorList>
    </citation>
    <scope>NUCLEOTIDE SEQUENCE</scope>
    <source>
        <strain evidence="4">CHS0354</strain>
        <tissue evidence="4">Mantle</tissue>
    </source>
</reference>
<feature type="region of interest" description="Disordered" evidence="1">
    <location>
        <begin position="87"/>
        <end position="111"/>
    </location>
</feature>
<dbReference type="SUPFAM" id="SSF52540">
    <property type="entry name" value="P-loop containing nucleoside triphosphate hydrolases"/>
    <property type="match status" value="1"/>
</dbReference>
<accession>A0AAE0SJ96</accession>
<reference evidence="4" key="3">
    <citation type="submission" date="2023-05" db="EMBL/GenBank/DDBJ databases">
        <authorList>
            <person name="Smith C.H."/>
        </authorList>
    </citation>
    <scope>NUCLEOTIDE SEQUENCE</scope>
    <source>
        <strain evidence="4">CHS0354</strain>
        <tissue evidence="4">Mantle</tissue>
    </source>
</reference>
<feature type="compositionally biased region" description="Polar residues" evidence="1">
    <location>
        <begin position="95"/>
        <end position="111"/>
    </location>
</feature>
<keyword evidence="5" id="KW-1185">Reference proteome</keyword>
<feature type="domain" description="Sulfotransferase" evidence="3">
    <location>
        <begin position="528"/>
        <end position="672"/>
    </location>
</feature>
<dbReference type="InterPro" id="IPR000863">
    <property type="entry name" value="Sulfotransferase_dom"/>
</dbReference>
<evidence type="ECO:0000256" key="1">
    <source>
        <dbReference type="SAM" id="MobiDB-lite"/>
    </source>
</evidence>
<keyword evidence="2" id="KW-1133">Transmembrane helix</keyword>
<dbReference type="InterPro" id="IPR052654">
    <property type="entry name" value="CS_Sulfotransferase"/>
</dbReference>
<protein>
    <recommendedName>
        <fullName evidence="3">Sulfotransferase domain-containing protein</fullName>
    </recommendedName>
</protein>
<dbReference type="EMBL" id="JAEAOA010001590">
    <property type="protein sequence ID" value="KAK3592495.1"/>
    <property type="molecule type" value="Genomic_DNA"/>
</dbReference>
<evidence type="ECO:0000256" key="2">
    <source>
        <dbReference type="SAM" id="Phobius"/>
    </source>
</evidence>
<comment type="caution">
    <text evidence="4">The sequence shown here is derived from an EMBL/GenBank/DDBJ whole genome shotgun (WGS) entry which is preliminary data.</text>
</comment>
<dbReference type="Proteomes" id="UP001195483">
    <property type="component" value="Unassembled WGS sequence"/>
</dbReference>